<evidence type="ECO:0000313" key="1">
    <source>
        <dbReference type="EMBL" id="MBE1557337.1"/>
    </source>
</evidence>
<sequence length="46" mass="5237">MTTHRTSTDWRAANRANWDERRFPAGRPRVPLIYSLRATKPPAGTG</sequence>
<dbReference type="EMBL" id="JADBEF010000001">
    <property type="protein sequence ID" value="MBE1557337.1"/>
    <property type="molecule type" value="Genomic_DNA"/>
</dbReference>
<gene>
    <name evidence="1" type="ORF">H4W81_000116</name>
</gene>
<name>A0ABR9K712_9ACTN</name>
<reference evidence="1 2" key="1">
    <citation type="submission" date="2020-10" db="EMBL/GenBank/DDBJ databases">
        <title>Sequencing the genomes of 1000 actinobacteria strains.</title>
        <authorList>
            <person name="Klenk H.-P."/>
        </authorList>
    </citation>
    <scope>NUCLEOTIDE SEQUENCE [LARGE SCALE GENOMIC DNA]</scope>
    <source>
        <strain evidence="1 2">DSM 43748</strain>
    </source>
</reference>
<evidence type="ECO:0000313" key="2">
    <source>
        <dbReference type="Proteomes" id="UP000661607"/>
    </source>
</evidence>
<dbReference type="Proteomes" id="UP000661607">
    <property type="component" value="Unassembled WGS sequence"/>
</dbReference>
<keyword evidence="2" id="KW-1185">Reference proteome</keyword>
<organism evidence="1 2">
    <name type="scientific">Nonomuraea africana</name>
    <dbReference type="NCBI Taxonomy" id="46171"/>
    <lineage>
        <taxon>Bacteria</taxon>
        <taxon>Bacillati</taxon>
        <taxon>Actinomycetota</taxon>
        <taxon>Actinomycetes</taxon>
        <taxon>Streptosporangiales</taxon>
        <taxon>Streptosporangiaceae</taxon>
        <taxon>Nonomuraea</taxon>
    </lineage>
</organism>
<dbReference type="RefSeq" id="WP_192772985.1">
    <property type="nucleotide sequence ID" value="NZ_BAAASY010000015.1"/>
</dbReference>
<accession>A0ABR9K712</accession>
<comment type="caution">
    <text evidence="1">The sequence shown here is derived from an EMBL/GenBank/DDBJ whole genome shotgun (WGS) entry which is preliminary data.</text>
</comment>
<protein>
    <submittedName>
        <fullName evidence="1">Uncharacterized protein</fullName>
    </submittedName>
</protein>
<proteinExistence type="predicted"/>